<feature type="region of interest" description="Disordered" evidence="1">
    <location>
        <begin position="1"/>
        <end position="44"/>
    </location>
</feature>
<dbReference type="Pfam" id="PF25559">
    <property type="entry name" value="DUF7931"/>
    <property type="match status" value="1"/>
</dbReference>
<reference evidence="3 4" key="1">
    <citation type="submission" date="2017-01" db="EMBL/GenBank/DDBJ databases">
        <authorList>
            <person name="Mah S.A."/>
            <person name="Swanson W.J."/>
            <person name="Moy G.W."/>
            <person name="Vacquier V.D."/>
        </authorList>
    </citation>
    <scope>NUCLEOTIDE SEQUENCE [LARGE SCALE GENOMIC DNA]</scope>
    <source>
        <strain evidence="3 4">RU36E</strain>
    </source>
</reference>
<dbReference type="EMBL" id="FTMP01000011">
    <property type="protein sequence ID" value="SIQ96458.1"/>
    <property type="molecule type" value="Genomic_DNA"/>
</dbReference>
<organism evidence="3 4">
    <name type="scientific">Aquipseudomonas alcaligenes</name>
    <name type="common">Pseudomonas alcaligenes</name>
    <dbReference type="NCBI Taxonomy" id="43263"/>
    <lineage>
        <taxon>Bacteria</taxon>
        <taxon>Pseudomonadati</taxon>
        <taxon>Pseudomonadota</taxon>
        <taxon>Gammaproteobacteria</taxon>
        <taxon>Pseudomonadales</taxon>
        <taxon>Pseudomonadaceae</taxon>
        <taxon>Aquipseudomonas</taxon>
    </lineage>
</organism>
<dbReference type="AlphaFoldDB" id="A0A1N6X281"/>
<dbReference type="Proteomes" id="UP000185841">
    <property type="component" value="Unassembled WGS sequence"/>
</dbReference>
<protein>
    <recommendedName>
        <fullName evidence="2">DUF7931 domain-containing protein</fullName>
    </recommendedName>
</protein>
<evidence type="ECO:0000256" key="1">
    <source>
        <dbReference type="SAM" id="MobiDB-lite"/>
    </source>
</evidence>
<evidence type="ECO:0000313" key="3">
    <source>
        <dbReference type="EMBL" id="SIQ96458.1"/>
    </source>
</evidence>
<dbReference type="RefSeq" id="WP_076429133.1">
    <property type="nucleotide sequence ID" value="NZ_FTMP01000011.1"/>
</dbReference>
<proteinExistence type="predicted"/>
<dbReference type="InterPro" id="IPR057691">
    <property type="entry name" value="DUF7931"/>
</dbReference>
<accession>A0A1N6X281</accession>
<gene>
    <name evidence="3" type="ORF">SAMN05878282_111105</name>
</gene>
<evidence type="ECO:0000259" key="2">
    <source>
        <dbReference type="Pfam" id="PF25559"/>
    </source>
</evidence>
<feature type="domain" description="DUF7931" evidence="2">
    <location>
        <begin position="61"/>
        <end position="208"/>
    </location>
</feature>
<name>A0A1N6X281_AQUAC</name>
<evidence type="ECO:0000313" key="4">
    <source>
        <dbReference type="Proteomes" id="UP000185841"/>
    </source>
</evidence>
<feature type="compositionally biased region" description="Polar residues" evidence="1">
    <location>
        <begin position="1"/>
        <end position="10"/>
    </location>
</feature>
<sequence>MSEENAPNDTNEPDLPAIDFQSPGRFAVHNPPNLPSLATEPREPAPFLLGSHTELQRFHRPEQAQAHALALMQQARLSLSLYSPDLEAWLYSHSSVQDACTQFLLASPKNRLRILVRDVSRPVRQGHRLLNLARRITSNLHIRRVNPDQPCDESAYLLADDRGLLLREQPEQYAGYALYNDTGRVRQRQTQFDQAWDMSLADPDLRSFLL</sequence>